<protein>
    <submittedName>
        <fullName evidence="1">Uncharacterized protein</fullName>
    </submittedName>
</protein>
<dbReference type="OrthoDB" id="9152889at2"/>
<gene>
    <name evidence="1" type="ORF">C7443_10390</name>
</gene>
<sequence length="157" mass="16436">MSSLSECLTKRLPGCVAGLVLAATAAAGPAEPPCHAVGPADWQPLSVRWVGECPDGRAEGLGVLRGLAQGKVVRLYFGRMQAGQPQIGVVEQADGYVAGRFEHGVLLPSDAREDYVLAFTTASAAAEAASQRFSQAGNAASAHFYHAKARRLAEQMD</sequence>
<comment type="caution">
    <text evidence="1">The sequence shown here is derived from an EMBL/GenBank/DDBJ whole genome shotgun (WGS) entry which is preliminary data.</text>
</comment>
<dbReference type="AlphaFoldDB" id="A0A317MWB5"/>
<accession>A0A317MWB5</accession>
<evidence type="ECO:0000313" key="1">
    <source>
        <dbReference type="EMBL" id="PWV63165.1"/>
    </source>
</evidence>
<keyword evidence="2" id="KW-1185">Reference proteome</keyword>
<organism evidence="1 2">
    <name type="scientific">Plasticicumulans acidivorans</name>
    <dbReference type="NCBI Taxonomy" id="886464"/>
    <lineage>
        <taxon>Bacteria</taxon>
        <taxon>Pseudomonadati</taxon>
        <taxon>Pseudomonadota</taxon>
        <taxon>Gammaproteobacteria</taxon>
        <taxon>Candidatus Competibacteraceae</taxon>
        <taxon>Plasticicumulans</taxon>
    </lineage>
</organism>
<proteinExistence type="predicted"/>
<dbReference type="RefSeq" id="WP_146213240.1">
    <property type="nucleotide sequence ID" value="NZ_QGTJ01000003.1"/>
</dbReference>
<evidence type="ECO:0000313" key="2">
    <source>
        <dbReference type="Proteomes" id="UP000246569"/>
    </source>
</evidence>
<dbReference type="EMBL" id="QGTJ01000003">
    <property type="protein sequence ID" value="PWV63165.1"/>
    <property type="molecule type" value="Genomic_DNA"/>
</dbReference>
<reference evidence="1 2" key="1">
    <citation type="submission" date="2018-05" db="EMBL/GenBank/DDBJ databases">
        <title>Genomic Encyclopedia of Type Strains, Phase IV (KMG-IV): sequencing the most valuable type-strain genomes for metagenomic binning, comparative biology and taxonomic classification.</title>
        <authorList>
            <person name="Goeker M."/>
        </authorList>
    </citation>
    <scope>NUCLEOTIDE SEQUENCE [LARGE SCALE GENOMIC DNA]</scope>
    <source>
        <strain evidence="1 2">DSM 23606</strain>
    </source>
</reference>
<name>A0A317MWB5_9GAMM</name>
<dbReference type="Proteomes" id="UP000246569">
    <property type="component" value="Unassembled WGS sequence"/>
</dbReference>